<keyword evidence="1" id="KW-0175">Coiled coil</keyword>
<dbReference type="OrthoDB" id="6635406at2759"/>
<dbReference type="AlphaFoldDB" id="A0A6H5HTE3"/>
<proteinExistence type="predicted"/>
<evidence type="ECO:0000256" key="1">
    <source>
        <dbReference type="SAM" id="Coils"/>
    </source>
</evidence>
<organism evidence="2 3">
    <name type="scientific">Nesidiocoris tenuis</name>
    <dbReference type="NCBI Taxonomy" id="355587"/>
    <lineage>
        <taxon>Eukaryota</taxon>
        <taxon>Metazoa</taxon>
        <taxon>Ecdysozoa</taxon>
        <taxon>Arthropoda</taxon>
        <taxon>Hexapoda</taxon>
        <taxon>Insecta</taxon>
        <taxon>Pterygota</taxon>
        <taxon>Neoptera</taxon>
        <taxon>Paraneoptera</taxon>
        <taxon>Hemiptera</taxon>
        <taxon>Heteroptera</taxon>
        <taxon>Panheteroptera</taxon>
        <taxon>Cimicomorpha</taxon>
        <taxon>Miridae</taxon>
        <taxon>Dicyphina</taxon>
        <taxon>Nesidiocoris</taxon>
    </lineage>
</organism>
<name>A0A6H5HTE3_9HEMI</name>
<feature type="coiled-coil region" evidence="1">
    <location>
        <begin position="53"/>
        <end position="80"/>
    </location>
</feature>
<evidence type="ECO:0000313" key="2">
    <source>
        <dbReference type="EMBL" id="CAB0019977.1"/>
    </source>
</evidence>
<protein>
    <submittedName>
        <fullName evidence="2">Uncharacterized protein</fullName>
    </submittedName>
</protein>
<reference evidence="2 3" key="1">
    <citation type="submission" date="2020-02" db="EMBL/GenBank/DDBJ databases">
        <authorList>
            <person name="Ferguson B K."/>
        </authorList>
    </citation>
    <scope>NUCLEOTIDE SEQUENCE [LARGE SCALE GENOMIC DNA]</scope>
</reference>
<sequence>MKAHSIIASNCTFGNFRIPGTLFMILSNAGPPENAKELLRLGLGGKPNETANVEDALQNIQETKDRIAELEKKRHDLRVKLLTVLKNNELPDEPEDPINDERPKRRMDYLLKEFRCKSRPNDVPIHEVYDLPEEAIKLLKYDVKAPGAEQYRRGYGKLQKDASTQQDYLP</sequence>
<dbReference type="Proteomes" id="UP000479000">
    <property type="component" value="Unassembled WGS sequence"/>
</dbReference>
<gene>
    <name evidence="2" type="ORF">NTEN_LOCUS23602</name>
</gene>
<keyword evidence="3" id="KW-1185">Reference proteome</keyword>
<dbReference type="EMBL" id="CADCXU010034731">
    <property type="protein sequence ID" value="CAB0019977.1"/>
    <property type="molecule type" value="Genomic_DNA"/>
</dbReference>
<accession>A0A6H5HTE3</accession>
<evidence type="ECO:0000313" key="3">
    <source>
        <dbReference type="Proteomes" id="UP000479000"/>
    </source>
</evidence>